<dbReference type="InterPro" id="IPR037198">
    <property type="entry name" value="MutL_C_sf"/>
</dbReference>
<dbReference type="InterPro" id="IPR038973">
    <property type="entry name" value="MutL/Mlh/Pms-like"/>
</dbReference>
<dbReference type="Gene3D" id="3.30.1540.20">
    <property type="entry name" value="MutL, C-terminal domain, dimerisation subdomain"/>
    <property type="match status" value="1"/>
</dbReference>
<feature type="region of interest" description="Disordered" evidence="1">
    <location>
        <begin position="46"/>
        <end position="65"/>
    </location>
</feature>
<dbReference type="SMART" id="SM00853">
    <property type="entry name" value="MutL_C"/>
    <property type="match status" value="1"/>
</dbReference>
<dbReference type="Pfam" id="PF08676">
    <property type="entry name" value="MutL_C"/>
    <property type="match status" value="1"/>
</dbReference>
<dbReference type="InterPro" id="IPR042120">
    <property type="entry name" value="MutL_C_dimsub"/>
</dbReference>
<proteinExistence type="predicted"/>
<dbReference type="InterPro" id="IPR014790">
    <property type="entry name" value="MutL_C"/>
</dbReference>
<dbReference type="Gene3D" id="3.30.1370.100">
    <property type="entry name" value="MutL, C-terminal domain, regulatory subdomain"/>
    <property type="match status" value="1"/>
</dbReference>
<accession>A0A7M5X744</accession>
<reference evidence="3" key="1">
    <citation type="submission" date="2021-01" db="UniProtKB">
        <authorList>
            <consortium name="EnsemblMetazoa"/>
        </authorList>
    </citation>
    <scope>IDENTIFICATION</scope>
</reference>
<evidence type="ECO:0000313" key="3">
    <source>
        <dbReference type="EnsemblMetazoa" id="CLYHEMP018471.1"/>
    </source>
</evidence>
<evidence type="ECO:0000259" key="2">
    <source>
        <dbReference type="SMART" id="SM00853"/>
    </source>
</evidence>
<dbReference type="SUPFAM" id="SSF118116">
    <property type="entry name" value="DNA mismatch repair protein MutL"/>
    <property type="match status" value="1"/>
</dbReference>
<dbReference type="GO" id="GO:0006298">
    <property type="term" value="P:mismatch repair"/>
    <property type="evidence" value="ECO:0007669"/>
    <property type="project" value="InterPro"/>
</dbReference>
<dbReference type="PANTHER" id="PTHR10073">
    <property type="entry name" value="DNA MISMATCH REPAIR PROTEIN MLH, PMS, MUTL"/>
    <property type="match status" value="1"/>
</dbReference>
<feature type="region of interest" description="Disordered" evidence="1">
    <location>
        <begin position="1"/>
        <end position="20"/>
    </location>
</feature>
<dbReference type="OrthoDB" id="429932at2759"/>
<dbReference type="EnsemblMetazoa" id="CLYHEMT018471.1">
    <property type="protein sequence ID" value="CLYHEMP018471.1"/>
    <property type="gene ID" value="CLYHEMG018471"/>
</dbReference>
<dbReference type="GO" id="GO:0005524">
    <property type="term" value="F:ATP binding"/>
    <property type="evidence" value="ECO:0007669"/>
    <property type="project" value="InterPro"/>
</dbReference>
<dbReference type="Proteomes" id="UP000594262">
    <property type="component" value="Unplaced"/>
</dbReference>
<sequence length="449" mass="50550">MNPSHSTPSSDTSIKRKTSTPNSCFNSKIGKFVNVNHSTILPSTCSQKAYRTHQPDSADKTPQTSKISIHDTLMQSFIKRQSLHNDTSTRSDLSVKETESTWSVFRKSKTLSNVNCIEHIKHFDSVNNSADISQNKLIKYRPGTTAPVNSSKIDWENPILGTSDQRLPSATSTKVLSRNNFDRIYSSFRFNKEMLLGAKVIGQVDNRFIACLLPDDAEAGEKILVLMDQHAAHERVRLEKLLKQIGYYEPETCRQNLKSQICSLSPPAEMFFTDSNIDQLLHFSTEFHKAGIYFTTMKTKNHSNTDLSHSYRVLVSSVPSIFVNVCQPQSKARGTSINVNLLKEYILEQSKMMRTCASKCSIVSPVIFKVLASYACHGAIKFGDPLEHETCIKIINELSQCQLPFQCAHGRPSIAPLVRLSMLKSFLDRAGSKGKRKPNLQNLKRRMKQ</sequence>
<dbReference type="PANTHER" id="PTHR10073:SF47">
    <property type="entry name" value="DNA MISMATCH REPAIR PROTEIN MLH3"/>
    <property type="match status" value="1"/>
</dbReference>
<feature type="domain" description="MutL C-terminal dimerisation" evidence="2">
    <location>
        <begin position="200"/>
        <end position="386"/>
    </location>
</feature>
<protein>
    <recommendedName>
        <fullName evidence="2">MutL C-terminal dimerisation domain-containing protein</fullName>
    </recommendedName>
</protein>
<dbReference type="GO" id="GO:0140664">
    <property type="term" value="F:ATP-dependent DNA damage sensor activity"/>
    <property type="evidence" value="ECO:0007669"/>
    <property type="project" value="InterPro"/>
</dbReference>
<dbReference type="AlphaFoldDB" id="A0A7M5X744"/>
<dbReference type="InterPro" id="IPR042121">
    <property type="entry name" value="MutL_C_regsub"/>
</dbReference>
<dbReference type="GO" id="GO:0016887">
    <property type="term" value="F:ATP hydrolysis activity"/>
    <property type="evidence" value="ECO:0007669"/>
    <property type="project" value="InterPro"/>
</dbReference>
<feature type="compositionally biased region" description="Polar residues" evidence="1">
    <location>
        <begin position="1"/>
        <end position="12"/>
    </location>
</feature>
<evidence type="ECO:0000256" key="1">
    <source>
        <dbReference type="SAM" id="MobiDB-lite"/>
    </source>
</evidence>
<keyword evidence="4" id="KW-1185">Reference proteome</keyword>
<name>A0A7M5X744_9CNID</name>
<organism evidence="3 4">
    <name type="scientific">Clytia hemisphaerica</name>
    <dbReference type="NCBI Taxonomy" id="252671"/>
    <lineage>
        <taxon>Eukaryota</taxon>
        <taxon>Metazoa</taxon>
        <taxon>Cnidaria</taxon>
        <taxon>Hydrozoa</taxon>
        <taxon>Hydroidolina</taxon>
        <taxon>Leptothecata</taxon>
        <taxon>Obeliida</taxon>
        <taxon>Clytiidae</taxon>
        <taxon>Clytia</taxon>
    </lineage>
</organism>
<evidence type="ECO:0000313" key="4">
    <source>
        <dbReference type="Proteomes" id="UP000594262"/>
    </source>
</evidence>
<dbReference type="GO" id="GO:0032300">
    <property type="term" value="C:mismatch repair complex"/>
    <property type="evidence" value="ECO:0007669"/>
    <property type="project" value="InterPro"/>
</dbReference>